<evidence type="ECO:0000313" key="4">
    <source>
        <dbReference type="Proteomes" id="UP000319213"/>
    </source>
</evidence>
<gene>
    <name evidence="3" type="ORF">FHX40_0021</name>
</gene>
<comment type="function">
    <text evidence="2">Hydrolyzes RNA 2',3'-cyclic phosphodiester to an RNA 2'-phosphomonoester.</text>
</comment>
<dbReference type="InterPro" id="IPR009097">
    <property type="entry name" value="Cyclic_Pdiesterase"/>
</dbReference>
<sequence length="199" mass="22147">MRLFVALLPPDDVLAEIEEAVRGPRAKWPELRWVPEELWHVTLAFLGNVDEELLPGLQDRLERAAARHPVQQVAFAGAGAFPSAGRASVFWVGMRGAAEEERERPVLGRLARSIAAGAERAGAAPDRKRFHPHLTLARCRERTDLSRLVAAMESFAGRRWEATTVYLMRSHLGRSVWYEPIASWPLRGDLADRPAAGAD</sequence>
<comment type="similarity">
    <text evidence="2">Belongs to the 2H phosphoesterase superfamily. ThpR family.</text>
</comment>
<comment type="catalytic activity">
    <reaction evidence="2">
        <text>a 3'-end 2',3'-cyclophospho-ribonucleotide-RNA + H2O = a 3'-end 2'-phospho-ribonucleotide-RNA + H(+)</text>
        <dbReference type="Rhea" id="RHEA:11828"/>
        <dbReference type="Rhea" id="RHEA-COMP:10464"/>
        <dbReference type="Rhea" id="RHEA-COMP:17353"/>
        <dbReference type="ChEBI" id="CHEBI:15377"/>
        <dbReference type="ChEBI" id="CHEBI:15378"/>
        <dbReference type="ChEBI" id="CHEBI:83064"/>
        <dbReference type="ChEBI" id="CHEBI:173113"/>
        <dbReference type="EC" id="3.1.4.58"/>
    </reaction>
</comment>
<dbReference type="PANTHER" id="PTHR35561">
    <property type="entry name" value="RNA 2',3'-CYCLIC PHOSPHODIESTERASE"/>
    <property type="match status" value="1"/>
</dbReference>
<evidence type="ECO:0000256" key="2">
    <source>
        <dbReference type="HAMAP-Rule" id="MF_01940"/>
    </source>
</evidence>
<feature type="short sequence motif" description="HXTX 1" evidence="2">
    <location>
        <begin position="40"/>
        <end position="43"/>
    </location>
</feature>
<dbReference type="GO" id="GO:0008664">
    <property type="term" value="F:RNA 2',3'-cyclic 3'-phosphodiesterase activity"/>
    <property type="evidence" value="ECO:0007669"/>
    <property type="project" value="UniProtKB-EC"/>
</dbReference>
<dbReference type="OrthoDB" id="9787070at2"/>
<dbReference type="GO" id="GO:0004113">
    <property type="term" value="F:2',3'-cyclic-nucleotide 3'-phosphodiesterase activity"/>
    <property type="evidence" value="ECO:0007669"/>
    <property type="project" value="InterPro"/>
</dbReference>
<evidence type="ECO:0000256" key="1">
    <source>
        <dbReference type="ARBA" id="ARBA00022801"/>
    </source>
</evidence>
<dbReference type="SUPFAM" id="SSF55144">
    <property type="entry name" value="LigT-like"/>
    <property type="match status" value="1"/>
</dbReference>
<feature type="active site" description="Proton donor" evidence="2">
    <location>
        <position position="40"/>
    </location>
</feature>
<dbReference type="Proteomes" id="UP000319213">
    <property type="component" value="Unassembled WGS sequence"/>
</dbReference>
<dbReference type="Gene3D" id="3.90.1140.10">
    <property type="entry name" value="Cyclic phosphodiesterase"/>
    <property type="match status" value="1"/>
</dbReference>
<keyword evidence="3" id="KW-0436">Ligase</keyword>
<dbReference type="GO" id="GO:0016874">
    <property type="term" value="F:ligase activity"/>
    <property type="evidence" value="ECO:0007669"/>
    <property type="project" value="UniProtKB-KW"/>
</dbReference>
<keyword evidence="1 2" id="KW-0378">Hydrolase</keyword>
<dbReference type="InterPro" id="IPR004175">
    <property type="entry name" value="RNA_CPDase"/>
</dbReference>
<keyword evidence="4" id="KW-1185">Reference proteome</keyword>
<dbReference type="EC" id="3.1.4.58" evidence="2"/>
<organism evidence="3 4">
    <name type="scientific">Thermopolyspora flexuosa</name>
    <dbReference type="NCBI Taxonomy" id="103836"/>
    <lineage>
        <taxon>Bacteria</taxon>
        <taxon>Bacillati</taxon>
        <taxon>Actinomycetota</taxon>
        <taxon>Actinomycetes</taxon>
        <taxon>Streptosporangiales</taxon>
        <taxon>Streptosporangiaceae</taxon>
        <taxon>Thermopolyspora</taxon>
    </lineage>
</organism>
<dbReference type="RefSeq" id="WP_142257695.1">
    <property type="nucleotide sequence ID" value="NZ_BMPV01000004.1"/>
</dbReference>
<evidence type="ECO:0000313" key="3">
    <source>
        <dbReference type="EMBL" id="TQM73383.1"/>
    </source>
</evidence>
<dbReference type="Pfam" id="PF13563">
    <property type="entry name" value="2_5_RNA_ligase2"/>
    <property type="match status" value="1"/>
</dbReference>
<feature type="short sequence motif" description="HXTX 2" evidence="2">
    <location>
        <begin position="133"/>
        <end position="136"/>
    </location>
</feature>
<protein>
    <recommendedName>
        <fullName evidence="2">RNA 2',3'-cyclic phosphodiesterase</fullName>
        <shortName evidence="2">RNA 2',3'-CPDase</shortName>
        <ecNumber evidence="2">3.1.4.58</ecNumber>
    </recommendedName>
</protein>
<dbReference type="AlphaFoldDB" id="A0A543IS27"/>
<accession>A0A543IS27</accession>
<dbReference type="NCBIfam" id="TIGR02258">
    <property type="entry name" value="2_5_ligase"/>
    <property type="match status" value="1"/>
</dbReference>
<dbReference type="HAMAP" id="MF_01940">
    <property type="entry name" value="RNA_CPDase"/>
    <property type="match status" value="1"/>
</dbReference>
<dbReference type="EMBL" id="VFPQ01000001">
    <property type="protein sequence ID" value="TQM73383.1"/>
    <property type="molecule type" value="Genomic_DNA"/>
</dbReference>
<name>A0A543IS27_9ACTN</name>
<comment type="caution">
    <text evidence="3">The sequence shown here is derived from an EMBL/GenBank/DDBJ whole genome shotgun (WGS) entry which is preliminary data.</text>
</comment>
<dbReference type="PANTHER" id="PTHR35561:SF1">
    <property type="entry name" value="RNA 2',3'-CYCLIC PHOSPHODIESTERASE"/>
    <property type="match status" value="1"/>
</dbReference>
<proteinExistence type="inferred from homology"/>
<feature type="active site" description="Proton acceptor" evidence="2">
    <location>
        <position position="133"/>
    </location>
</feature>
<reference evidence="3 4" key="1">
    <citation type="submission" date="2019-06" db="EMBL/GenBank/DDBJ databases">
        <title>Sequencing the genomes of 1000 actinobacteria strains.</title>
        <authorList>
            <person name="Klenk H.-P."/>
        </authorList>
    </citation>
    <scope>NUCLEOTIDE SEQUENCE [LARGE SCALE GENOMIC DNA]</scope>
    <source>
        <strain evidence="3 4">DSM 43186</strain>
    </source>
</reference>